<evidence type="ECO:0000313" key="2">
    <source>
        <dbReference type="Proteomes" id="UP000596661"/>
    </source>
</evidence>
<dbReference type="AlphaFoldDB" id="A0A803QRS6"/>
<organism evidence="1 2">
    <name type="scientific">Cannabis sativa</name>
    <name type="common">Hemp</name>
    <name type="synonym">Marijuana</name>
    <dbReference type="NCBI Taxonomy" id="3483"/>
    <lineage>
        <taxon>Eukaryota</taxon>
        <taxon>Viridiplantae</taxon>
        <taxon>Streptophyta</taxon>
        <taxon>Embryophyta</taxon>
        <taxon>Tracheophyta</taxon>
        <taxon>Spermatophyta</taxon>
        <taxon>Magnoliopsida</taxon>
        <taxon>eudicotyledons</taxon>
        <taxon>Gunneridae</taxon>
        <taxon>Pentapetalae</taxon>
        <taxon>rosids</taxon>
        <taxon>fabids</taxon>
        <taxon>Rosales</taxon>
        <taxon>Cannabaceae</taxon>
        <taxon>Cannabis</taxon>
    </lineage>
</organism>
<name>A0A803QRS6_CANSA</name>
<keyword evidence="2" id="KW-1185">Reference proteome</keyword>
<reference evidence="1" key="1">
    <citation type="submission" date="2021-03" db="UniProtKB">
        <authorList>
            <consortium name="EnsemblPlants"/>
        </authorList>
    </citation>
    <scope>IDENTIFICATION</scope>
</reference>
<dbReference type="EnsemblPlants" id="evm.model.ctgX17.3">
    <property type="protein sequence ID" value="cds.evm.model.ctgX17.3"/>
    <property type="gene ID" value="evm.TU.ctgX17.3"/>
</dbReference>
<protein>
    <submittedName>
        <fullName evidence="1">Uncharacterized protein</fullName>
    </submittedName>
</protein>
<dbReference type="Gene3D" id="3.10.450.10">
    <property type="match status" value="1"/>
</dbReference>
<proteinExistence type="predicted"/>
<dbReference type="Gramene" id="evm.model.ctgX17.3">
    <property type="protein sequence ID" value="cds.evm.model.ctgX17.3"/>
    <property type="gene ID" value="evm.TU.ctgX17.3"/>
</dbReference>
<evidence type="ECO:0000313" key="1">
    <source>
        <dbReference type="EnsemblPlants" id="cds.evm.model.ctgX17.3"/>
    </source>
</evidence>
<accession>A0A803QRS6</accession>
<sequence>MAHHSGYTKPFHGSFLTSVVYYLVNHLYYQTVKIGQCPEVLVTCLRKYIGKLTKNIGTKSWQVRVFMLIVMILAPSAFTGDPLTLETVNRANGQLVDTGIYLYITLTASHRSGPKQYEAKVFLRSGLNTYAAENYVQCLFREAKYKPPLA</sequence>
<dbReference type="Proteomes" id="UP000596661">
    <property type="component" value="Unassembled WGS sequence"/>
</dbReference>